<dbReference type="RefSeq" id="WP_056017821.1">
    <property type="nucleotide sequence ID" value="NZ_LLYZ01000021.1"/>
</dbReference>
<keyword evidence="2" id="KW-0378">Hydrolase</keyword>
<dbReference type="InterPro" id="IPR041679">
    <property type="entry name" value="DNA2/NAM7-like_C"/>
</dbReference>
<feature type="domain" description="Sacsin/Nov" evidence="7">
    <location>
        <begin position="33"/>
        <end position="137"/>
    </location>
</feature>
<evidence type="ECO:0000259" key="6">
    <source>
        <dbReference type="Pfam" id="PF13087"/>
    </source>
</evidence>
<dbReference type="PANTHER" id="PTHR43788">
    <property type="entry name" value="DNA2/NAM7 HELICASE FAMILY MEMBER"/>
    <property type="match status" value="1"/>
</dbReference>
<dbReference type="Pfam" id="PF25794">
    <property type="entry name" value="SACS"/>
    <property type="match status" value="1"/>
</dbReference>
<dbReference type="InterPro" id="IPR027417">
    <property type="entry name" value="P-loop_NTPase"/>
</dbReference>
<evidence type="ECO:0000256" key="2">
    <source>
        <dbReference type="ARBA" id="ARBA00022801"/>
    </source>
</evidence>
<dbReference type="STRING" id="452084.AR438_17080"/>
<dbReference type="InterPro" id="IPR050534">
    <property type="entry name" value="Coronavir_polyprotein_1ab"/>
</dbReference>
<evidence type="ECO:0000313" key="9">
    <source>
        <dbReference type="Proteomes" id="UP000051682"/>
    </source>
</evidence>
<protein>
    <submittedName>
        <fullName evidence="8">Uncharacterized protein</fullName>
    </submittedName>
</protein>
<dbReference type="CDD" id="cd18808">
    <property type="entry name" value="SF1_C_Upf1"/>
    <property type="match status" value="1"/>
</dbReference>
<dbReference type="SUPFAM" id="SSF55874">
    <property type="entry name" value="ATPase domain of HSP90 chaperone/DNA topoisomerase II/histidine kinase"/>
    <property type="match status" value="1"/>
</dbReference>
<dbReference type="PANTHER" id="PTHR43788:SF8">
    <property type="entry name" value="DNA-BINDING PROTEIN SMUBP-2"/>
    <property type="match status" value="1"/>
</dbReference>
<keyword evidence="9" id="KW-1185">Reference proteome</keyword>
<dbReference type="Proteomes" id="UP000051682">
    <property type="component" value="Unassembled WGS sequence"/>
</dbReference>
<evidence type="ECO:0000259" key="7">
    <source>
        <dbReference type="Pfam" id="PF25794"/>
    </source>
</evidence>
<dbReference type="NCBIfam" id="NF047352">
    <property type="entry name" value="P_loop_sacsin"/>
    <property type="match status" value="1"/>
</dbReference>
<gene>
    <name evidence="8" type="ORF">AR438_17080</name>
</gene>
<dbReference type="GO" id="GO:0043139">
    <property type="term" value="F:5'-3' DNA helicase activity"/>
    <property type="evidence" value="ECO:0007669"/>
    <property type="project" value="TreeGrafter"/>
</dbReference>
<dbReference type="GO" id="GO:0005524">
    <property type="term" value="F:ATP binding"/>
    <property type="evidence" value="ECO:0007669"/>
    <property type="project" value="UniProtKB-KW"/>
</dbReference>
<dbReference type="InterPro" id="IPR058210">
    <property type="entry name" value="SACS/Nov_dom"/>
</dbReference>
<keyword evidence="1" id="KW-0547">Nucleotide-binding</keyword>
<evidence type="ECO:0000256" key="1">
    <source>
        <dbReference type="ARBA" id="ARBA00022741"/>
    </source>
</evidence>
<evidence type="ECO:0000256" key="3">
    <source>
        <dbReference type="ARBA" id="ARBA00022806"/>
    </source>
</evidence>
<dbReference type="InterPro" id="IPR047187">
    <property type="entry name" value="SF1_C_Upf1"/>
</dbReference>
<evidence type="ECO:0000313" key="8">
    <source>
        <dbReference type="EMBL" id="KQK24342.1"/>
    </source>
</evidence>
<dbReference type="GO" id="GO:0016787">
    <property type="term" value="F:hydrolase activity"/>
    <property type="evidence" value="ECO:0007669"/>
    <property type="project" value="UniProtKB-KW"/>
</dbReference>
<dbReference type="Gene3D" id="3.30.565.10">
    <property type="entry name" value="Histidine kinase-like ATPase, C-terminal domain"/>
    <property type="match status" value="1"/>
</dbReference>
<sequence>MNNKEQHQIWFDKLAKDREESATMLEKPSMRGIKNSVVEKYSDQAHFIYELLQNANDAKATKSSFELTTNGLYFKHNGKVAFSVSNPDTEDQDKENNTLGHVNSITAIANSNKTESSIGKFGVGFKAVFQYTETPHVYDPNFQFKISRFIVPVKLEEDLPDQQKDETIFYFPFDKKGMSAEKAYSDILEKLKKLVYPTLFLSNLQEIKWNADSETGEYTKKITKQNQTNDISYKKVELYQQIGLQQTKEKLYLFTRSTNDNHIYSISYFLNEKNKLIPKQFTAFCFFPTKETTNLNFIIHAPFLLTDSREGIHRSKEHNTEMVELLSLLAADSLLILKELKLINDDIIEIIPYKNIEYGHDGFFDDFHQKVRYAFKTEEILPAKGGEFVHKQNAYWADSPDLANLFSNEQLAELVKNQNAKWVFSTIGRTKDKEVTDYIDGGSERSWDRKEPNLIKANLDFENKIADLITSDFIKNQSNEWLHKFYEYLSERKSYQDKFKTKPIFKDVQGDAVAAFEKNNGELHGILFLPLEEINSTYKTINSELLKNKKTKEFIENFGIKKPNLKDEIYNNILPLYEKDGEIDTDTHFKKFFNHWKKEGRPEEFISLIKDKEFISYKTKKGETTYRGIASDIYYPTVDLEKYFETKPDTKFVDLEDYYTFITEETDQQILKEFLLKIGVRQLPRVLNIEITDWNEKNSIQSNRSEKLRSGTSGYSGQGTFDKIIDGCKEILKNIDNDKSFLLWSILSKLKLTSLNGVHKYFYYSQQYQYFEASTIKLLKNQRWILSKSNELVAPKDISIEDLSELYESNNDLEELLDFKPAIALTETERIAQKFESEADAELAKKLLEEYKRRQNATPSSNGNNHTSNNTYGNLDDENSEQPKTSRFERTIQDLGDLQNEFTPKQKDKKSENQETETPPEINFDEDEEFAKGIEDLKKQLEIKKSRVNLTENINNSEKYSYEWFKAYLKLLTTYGEKQNTNTQKSISFQEIKPYKTDNKYFLLCGANNYISPEIENAEDFKVSLVFGNGKKENITVEGVSKKGQDLLIYCRESLPPSTISRLSNIFKIEINFTPVIDLLDRLYKVFTNRNYIDEWQNIENTMPSLNYIYGPPGTGKTTTLCNNIETILTKNPNAKFLVLTPTNKAADVVCKKLWDINSDIFAIRLSRPTDPELEEEGIYRDFLNDEDMKSIDVVASIIHRLPYFDIQNTGLLFQYQWDYVIFDESSMIGLHYITFAIMALYKSNPNTHFIIAGDPKQIPPVIEIDDKELENFDFQDENVYKMMKLESFNPTEQSIRKIDSIENLETQYRSVPYIGQLFSELSYSGLLKHDRETNRKESKLLPEKIKNIIPSNVTFIDIPLNQDNSIYKVSKLLYSSYQTYCAILIAEIVKYFDSVNNDESWTIGLIAPYKAQAVLLNKLITSYGISENVKMYSDTVHGFQGDECDIVFFVCNPNSYYYTGHEKSLLSKEYIYNVAISRAKDYLVILHPYTTIRNNEFINEIGISYRENFGNTKILDSKEIETILFNEENYIENNSYVSGHDNVNVFGFSEMRYFIKSNDTAIDIQLRDLKEEKTDSEMMTESNYVEKENS</sequence>
<dbReference type="Pfam" id="PF13087">
    <property type="entry name" value="AAA_12"/>
    <property type="match status" value="1"/>
</dbReference>
<dbReference type="Pfam" id="PF13245">
    <property type="entry name" value="AAA_19"/>
    <property type="match status" value="1"/>
</dbReference>
<dbReference type="Gene3D" id="3.40.50.300">
    <property type="entry name" value="P-loop containing nucleotide triphosphate hydrolases"/>
    <property type="match status" value="2"/>
</dbReference>
<keyword evidence="4" id="KW-0067">ATP-binding</keyword>
<evidence type="ECO:0000256" key="5">
    <source>
        <dbReference type="SAM" id="MobiDB-lite"/>
    </source>
</evidence>
<feature type="region of interest" description="Disordered" evidence="5">
    <location>
        <begin position="854"/>
        <end position="928"/>
    </location>
</feature>
<feature type="domain" description="DNA2/NAM7 helicase-like C-terminal" evidence="6">
    <location>
        <begin position="1300"/>
        <end position="1487"/>
    </location>
</feature>
<keyword evidence="3" id="KW-0347">Helicase</keyword>
<reference evidence="8 9" key="1">
    <citation type="submission" date="2015-10" db="EMBL/GenBank/DDBJ databases">
        <title>Chryseobacterium aquaticum genome.</title>
        <authorList>
            <person name="Newman J.D."/>
            <person name="Ferguson M.B."/>
            <person name="Miller J.R."/>
        </authorList>
    </citation>
    <scope>NUCLEOTIDE SEQUENCE [LARGE SCALE GENOMIC DNA]</scope>
    <source>
        <strain evidence="8 9">KCTC 12483</strain>
    </source>
</reference>
<name>A0A0Q3P2T0_9FLAO</name>
<proteinExistence type="predicted"/>
<comment type="caution">
    <text evidence="8">The sequence shown here is derived from an EMBL/GenBank/DDBJ whole genome shotgun (WGS) entry which is preliminary data.</text>
</comment>
<dbReference type="EMBL" id="LLYZ01000021">
    <property type="protein sequence ID" value="KQK24342.1"/>
    <property type="molecule type" value="Genomic_DNA"/>
</dbReference>
<feature type="compositionally biased region" description="Basic and acidic residues" evidence="5">
    <location>
        <begin position="904"/>
        <end position="913"/>
    </location>
</feature>
<feature type="compositionally biased region" description="Low complexity" evidence="5">
    <location>
        <begin position="860"/>
        <end position="874"/>
    </location>
</feature>
<organism evidence="8 9">
    <name type="scientific">Chryseobacterium aquaticum</name>
    <dbReference type="NCBI Taxonomy" id="452084"/>
    <lineage>
        <taxon>Bacteria</taxon>
        <taxon>Pseudomonadati</taxon>
        <taxon>Bacteroidota</taxon>
        <taxon>Flavobacteriia</taxon>
        <taxon>Flavobacteriales</taxon>
        <taxon>Weeksellaceae</taxon>
        <taxon>Chryseobacterium group</taxon>
        <taxon>Chryseobacterium</taxon>
    </lineage>
</organism>
<dbReference type="InterPro" id="IPR036890">
    <property type="entry name" value="HATPase_C_sf"/>
</dbReference>
<accession>A0A0Q3P2T0</accession>
<dbReference type="OrthoDB" id="1062081at2"/>
<evidence type="ECO:0000256" key="4">
    <source>
        <dbReference type="ARBA" id="ARBA00022840"/>
    </source>
</evidence>
<dbReference type="SUPFAM" id="SSF52540">
    <property type="entry name" value="P-loop containing nucleoside triphosphate hydrolases"/>
    <property type="match status" value="1"/>
</dbReference>